<evidence type="ECO:0000256" key="7">
    <source>
        <dbReference type="ARBA" id="ARBA00022737"/>
    </source>
</evidence>
<reference evidence="17 18" key="1">
    <citation type="submission" date="2022-04" db="EMBL/GenBank/DDBJ databases">
        <title>Halobacillus sp. isolated from saltern.</title>
        <authorList>
            <person name="Won M."/>
            <person name="Lee C.-M."/>
            <person name="Woen H.-Y."/>
            <person name="Kwon S.-W."/>
        </authorList>
    </citation>
    <scope>NUCLEOTIDE SEQUENCE [LARGE SCALE GENOMIC DNA]</scope>
    <source>
        <strain evidence="17 18">SSBR10-3</strain>
    </source>
</reference>
<feature type="binding site" evidence="14">
    <location>
        <position position="834"/>
    </location>
    <ligand>
        <name>Mg(2+)</name>
        <dbReference type="ChEBI" id="CHEBI:18420"/>
        <label>4</label>
    </ligand>
</feature>
<comment type="subunit">
    <text evidence="14">Composed of two chains; the small (or glutamine) chain promotes the hydrolysis of glutamine to ammonia, which is used by the large (or ammonia) chain to synthesize carbamoyl phosphate. Tetramer of heterodimers (alpha,beta)4.</text>
</comment>
<comment type="function">
    <text evidence="14">Large subunit of the glutamine-dependent carbamoyl phosphate synthetase (CPSase). CPSase catalyzes the formation of carbamoyl phosphate from the ammonia moiety of glutamine, carbonate, and phosphate donated by ATP, constituting the first step of 2 biosynthetic pathways, one leading to arginine and/or urea and the other to pyrimidine nucleotides. The large subunit (synthetase) binds the substrates ammonia (free or transferred from glutamine from the small subunit), hydrogencarbonate and ATP and carries out an ATP-coupled ligase reaction, activating hydrogencarbonate by forming carboxy phosphate which reacts with ammonia to form carbamoyl phosphate.</text>
</comment>
<dbReference type="InterPro" id="IPR036897">
    <property type="entry name" value="CarbamoylP_synth_lsu_oligo_sf"/>
</dbReference>
<feature type="binding site" evidence="14">
    <location>
        <position position="210"/>
    </location>
    <ligand>
        <name>ATP</name>
        <dbReference type="ChEBI" id="CHEBI:30616"/>
        <label>1</label>
    </ligand>
</feature>
<comment type="pathway">
    <text evidence="14">Pyrimidine metabolism; UMP biosynthesis via de novo pathway; (S)-dihydroorotate from bicarbonate: step 1/3.</text>
</comment>
<feature type="region of interest" description="Carbamoyl phosphate synthetic domain" evidence="14">
    <location>
        <begin position="547"/>
        <end position="929"/>
    </location>
</feature>
<dbReference type="InterPro" id="IPR011761">
    <property type="entry name" value="ATP-grasp"/>
</dbReference>
<keyword evidence="9 14" id="KW-0067">ATP-binding</keyword>
<keyword evidence="4 14" id="KW-0436">Ligase</keyword>
<dbReference type="HAMAP" id="MF_01210_A">
    <property type="entry name" value="CPSase_L_chain_A"/>
    <property type="match status" value="1"/>
</dbReference>
<dbReference type="Gene3D" id="3.30.470.20">
    <property type="entry name" value="ATP-grasp fold, B domain"/>
    <property type="match status" value="2"/>
</dbReference>
<feature type="binding site" evidence="14">
    <location>
        <position position="298"/>
    </location>
    <ligand>
        <name>Mg(2+)</name>
        <dbReference type="ChEBI" id="CHEBI:18420"/>
        <label>2</label>
    </ligand>
</feature>
<feature type="binding site" evidence="14">
    <location>
        <position position="175"/>
    </location>
    <ligand>
        <name>ATP</name>
        <dbReference type="ChEBI" id="CHEBI:30616"/>
        <label>1</label>
    </ligand>
</feature>
<evidence type="ECO:0000256" key="3">
    <source>
        <dbReference type="ARBA" id="ARBA00022571"/>
    </source>
</evidence>
<evidence type="ECO:0000256" key="14">
    <source>
        <dbReference type="HAMAP-Rule" id="MF_01210"/>
    </source>
</evidence>
<keyword evidence="18" id="KW-1185">Reference proteome</keyword>
<dbReference type="SUPFAM" id="SSF52440">
    <property type="entry name" value="PreATP-grasp domain"/>
    <property type="match status" value="2"/>
</dbReference>
<evidence type="ECO:0000256" key="11">
    <source>
        <dbReference type="ARBA" id="ARBA00022975"/>
    </source>
</evidence>
<evidence type="ECO:0000313" key="17">
    <source>
        <dbReference type="EMBL" id="UOQ43112.1"/>
    </source>
</evidence>
<keyword evidence="6" id="KW-0479">Metal-binding</keyword>
<feature type="binding site" evidence="14">
    <location>
        <position position="832"/>
    </location>
    <ligand>
        <name>Mg(2+)</name>
        <dbReference type="ChEBI" id="CHEBI:18420"/>
        <label>4</label>
    </ligand>
</feature>
<dbReference type="PROSITE" id="PS50975">
    <property type="entry name" value="ATP_GRASP"/>
    <property type="match status" value="2"/>
</dbReference>
<dbReference type="Pfam" id="PF02142">
    <property type="entry name" value="MGS"/>
    <property type="match status" value="1"/>
</dbReference>
<dbReference type="Gene3D" id="1.10.1030.10">
    <property type="entry name" value="Carbamoyl-phosphate synthetase, large subunit oligomerisation domain"/>
    <property type="match status" value="1"/>
</dbReference>
<protein>
    <recommendedName>
        <fullName evidence="14">Carbamoyl phosphate synthase large chain</fullName>
        <ecNumber evidence="14">6.3.4.16</ecNumber>
        <ecNumber evidence="14">6.3.5.5</ecNumber>
    </recommendedName>
    <alternativeName>
        <fullName evidence="14">Carbamoyl phosphate synthetase ammonia chain</fullName>
    </alternativeName>
</protein>
<feature type="binding site" evidence="14">
    <location>
        <position position="242"/>
    </location>
    <ligand>
        <name>ATP</name>
        <dbReference type="ChEBI" id="CHEBI:30616"/>
        <label>1</label>
    </ligand>
</feature>
<feature type="binding site" evidence="14">
    <location>
        <position position="241"/>
    </location>
    <ligand>
        <name>ATP</name>
        <dbReference type="ChEBI" id="CHEBI:30616"/>
        <label>1</label>
    </ligand>
</feature>
<dbReference type="SMART" id="SM00851">
    <property type="entry name" value="MGS"/>
    <property type="match status" value="1"/>
</dbReference>
<feature type="binding site" evidence="14">
    <location>
        <position position="748"/>
    </location>
    <ligand>
        <name>ATP</name>
        <dbReference type="ChEBI" id="CHEBI:30616"/>
        <label>2</label>
    </ligand>
</feature>
<dbReference type="Pfam" id="PF02786">
    <property type="entry name" value="CPSase_L_D2"/>
    <property type="match status" value="2"/>
</dbReference>
<comment type="domain">
    <text evidence="14">The large subunit is composed of 2 ATP-grasp domains that are involved in binding the 2 ATP molecules needed for carbamoyl phosphate synthesis. The N-terminal ATP-grasp domain (referred to as the carboxyphosphate synthetic component) catalyzes the ATP-dependent phosphorylation of hydrogencarbonate to carboxyphosphate and the subsequent nucleophilic attack by ammonia to form a carbamate intermediate. The C-terminal ATP-grasp domain (referred to as the carbamoyl phosphate synthetic component) then catalyzes the phosphorylation of carbamate with the second ATP to form the end product carbamoyl phosphate. The reactive and unstable enzyme intermediates are sequentially channeled from one active site to the next through the interior of the protein over a distance of at least 96 A.</text>
</comment>
<feature type="binding site" evidence="14">
    <location>
        <position position="300"/>
    </location>
    <ligand>
        <name>Mg(2+)</name>
        <dbReference type="ChEBI" id="CHEBI:18420"/>
        <label>2</label>
    </ligand>
</feature>
<dbReference type="PROSITE" id="PS00866">
    <property type="entry name" value="CPSASE_1"/>
    <property type="match status" value="2"/>
</dbReference>
<feature type="binding site" evidence="14">
    <location>
        <position position="129"/>
    </location>
    <ligand>
        <name>ATP</name>
        <dbReference type="ChEBI" id="CHEBI:30616"/>
        <label>1</label>
    </ligand>
</feature>
<gene>
    <name evidence="14 17" type="primary">carB</name>
    <name evidence="17" type="ORF">MUN89_14320</name>
</gene>
<dbReference type="SMART" id="SM01209">
    <property type="entry name" value="GARS_A"/>
    <property type="match status" value="1"/>
</dbReference>
<comment type="pathway">
    <text evidence="1 14">Amino-acid biosynthesis; L-arginine biosynthesis; carbamoyl phosphate from bicarbonate: step 1/1.</text>
</comment>
<dbReference type="Gene3D" id="3.30.1490.20">
    <property type="entry name" value="ATP-grasp fold, A domain"/>
    <property type="match status" value="1"/>
</dbReference>
<feature type="region of interest" description="Allosteric domain" evidence="14">
    <location>
        <begin position="930"/>
        <end position="1066"/>
    </location>
</feature>
<evidence type="ECO:0000256" key="2">
    <source>
        <dbReference type="ARBA" id="ARBA00009799"/>
    </source>
</evidence>
<dbReference type="Gene3D" id="3.40.50.20">
    <property type="match status" value="2"/>
</dbReference>
<dbReference type="EC" id="6.3.5.5" evidence="14"/>
<feature type="binding site" evidence="14">
    <location>
        <position position="298"/>
    </location>
    <ligand>
        <name>Mg(2+)</name>
        <dbReference type="ChEBI" id="CHEBI:18420"/>
        <label>1</label>
    </ligand>
</feature>
<evidence type="ECO:0000259" key="16">
    <source>
        <dbReference type="PROSITE" id="PS51855"/>
    </source>
</evidence>
<evidence type="ECO:0000256" key="10">
    <source>
        <dbReference type="ARBA" id="ARBA00022842"/>
    </source>
</evidence>
<dbReference type="RefSeq" id="WP_244708471.1">
    <property type="nucleotide sequence ID" value="NZ_CP095073.1"/>
</dbReference>
<dbReference type="InterPro" id="IPR013815">
    <property type="entry name" value="ATP_grasp_subdomain_1"/>
</dbReference>
<feature type="domain" description="MGS-like" evidence="16">
    <location>
        <begin position="930"/>
        <end position="1066"/>
    </location>
</feature>
<dbReference type="InterPro" id="IPR005480">
    <property type="entry name" value="CPSase_lsu_oligo"/>
</dbReference>
<dbReference type="NCBIfam" id="TIGR01369">
    <property type="entry name" value="CPSaseII_lrg"/>
    <property type="match status" value="1"/>
</dbReference>
<dbReference type="NCBIfam" id="NF003671">
    <property type="entry name" value="PRK05294.1"/>
    <property type="match status" value="1"/>
</dbReference>
<dbReference type="SUPFAM" id="SSF48108">
    <property type="entry name" value="Carbamoyl phosphate synthetase, large subunit connection domain"/>
    <property type="match status" value="1"/>
</dbReference>
<evidence type="ECO:0000256" key="5">
    <source>
        <dbReference type="ARBA" id="ARBA00022605"/>
    </source>
</evidence>
<keyword evidence="7 14" id="KW-0677">Repeat</keyword>
<dbReference type="InterPro" id="IPR036914">
    <property type="entry name" value="MGS-like_dom_sf"/>
</dbReference>
<feature type="binding site" evidence="14">
    <location>
        <position position="780"/>
    </location>
    <ligand>
        <name>ATP</name>
        <dbReference type="ChEBI" id="CHEBI:30616"/>
        <label>2</label>
    </ligand>
</feature>
<evidence type="ECO:0000256" key="4">
    <source>
        <dbReference type="ARBA" id="ARBA00022598"/>
    </source>
</evidence>
<feature type="binding site" evidence="14">
    <location>
        <position position="300"/>
    </location>
    <ligand>
        <name>Mn(2+)</name>
        <dbReference type="ChEBI" id="CHEBI:29035"/>
        <label>2</label>
    </ligand>
</feature>
<organism evidence="17 18">
    <name type="scientific">Halobacillus salinarum</name>
    <dbReference type="NCBI Taxonomy" id="2932257"/>
    <lineage>
        <taxon>Bacteria</taxon>
        <taxon>Bacillati</taxon>
        <taxon>Bacillota</taxon>
        <taxon>Bacilli</taxon>
        <taxon>Bacillales</taxon>
        <taxon>Bacillaceae</taxon>
        <taxon>Halobacillus</taxon>
    </lineage>
</organism>
<dbReference type="PANTHER" id="PTHR11405">
    <property type="entry name" value="CARBAMOYLTRANSFERASE FAMILY MEMBER"/>
    <property type="match status" value="1"/>
</dbReference>
<feature type="binding site" evidence="14">
    <location>
        <position position="215"/>
    </location>
    <ligand>
        <name>ATP</name>
        <dbReference type="ChEBI" id="CHEBI:30616"/>
        <label>1</label>
    </ligand>
</feature>
<feature type="domain" description="ATP-grasp" evidence="15">
    <location>
        <begin position="671"/>
        <end position="861"/>
    </location>
</feature>
<evidence type="ECO:0000256" key="6">
    <source>
        <dbReference type="ARBA" id="ARBA00022723"/>
    </source>
</evidence>
<feature type="binding site" evidence="14">
    <location>
        <position position="820"/>
    </location>
    <ligand>
        <name>Mn(2+)</name>
        <dbReference type="ChEBI" id="CHEBI:29035"/>
        <label>3</label>
    </ligand>
</feature>
<feature type="binding site" evidence="14">
    <location>
        <position position="298"/>
    </location>
    <ligand>
        <name>Mn(2+)</name>
        <dbReference type="ChEBI" id="CHEBI:29035"/>
        <label>1</label>
    </ligand>
</feature>
<feature type="binding site" evidence="14">
    <location>
        <position position="707"/>
    </location>
    <ligand>
        <name>ATP</name>
        <dbReference type="ChEBI" id="CHEBI:30616"/>
        <label>2</label>
    </ligand>
</feature>
<keyword evidence="12" id="KW-0464">Manganese</keyword>
<feature type="binding site" evidence="14">
    <location>
        <position position="298"/>
    </location>
    <ligand>
        <name>ATP</name>
        <dbReference type="ChEBI" id="CHEBI:30616"/>
        <label>1</label>
    </ligand>
</feature>
<feature type="binding site" evidence="14">
    <location>
        <position position="778"/>
    </location>
    <ligand>
        <name>ATP</name>
        <dbReference type="ChEBI" id="CHEBI:30616"/>
        <label>2</label>
    </ligand>
</feature>
<feature type="binding site" evidence="14">
    <location>
        <position position="832"/>
    </location>
    <ligand>
        <name>Mn(2+)</name>
        <dbReference type="ChEBI" id="CHEBI:29035"/>
        <label>3</label>
    </ligand>
</feature>
<dbReference type="Proteomes" id="UP000831787">
    <property type="component" value="Chromosome"/>
</dbReference>
<feature type="binding site" evidence="14">
    <location>
        <position position="820"/>
    </location>
    <ligand>
        <name>ATP</name>
        <dbReference type="ChEBI" id="CHEBI:30616"/>
        <label>2</label>
    </ligand>
</feature>
<dbReference type="Pfam" id="PF02787">
    <property type="entry name" value="CPSase_L_D3"/>
    <property type="match status" value="1"/>
</dbReference>
<feature type="domain" description="ATP-grasp" evidence="15">
    <location>
        <begin position="133"/>
        <end position="327"/>
    </location>
</feature>
<dbReference type="InterPro" id="IPR058047">
    <property type="entry name" value="CPSase_preATP-grasp"/>
</dbReference>
<dbReference type="InterPro" id="IPR033937">
    <property type="entry name" value="MGS_CPS_CarB"/>
</dbReference>
<comment type="cofactor">
    <cofactor evidence="14">
        <name>Mg(2+)</name>
        <dbReference type="ChEBI" id="CHEBI:18420"/>
    </cofactor>
    <cofactor evidence="14">
        <name>Mn(2+)</name>
        <dbReference type="ChEBI" id="CHEBI:29035"/>
    </cofactor>
    <text evidence="14">Binds 4 Mg(2+) or Mn(2+) ions per subunit.</text>
</comment>
<feature type="binding site" evidence="14">
    <location>
        <position position="832"/>
    </location>
    <ligand>
        <name>ATP</name>
        <dbReference type="ChEBI" id="CHEBI:30616"/>
        <label>2</label>
    </ligand>
</feature>
<feature type="binding site" evidence="14">
    <location>
        <position position="284"/>
    </location>
    <ligand>
        <name>Mn(2+)</name>
        <dbReference type="ChEBI" id="CHEBI:29035"/>
        <label>1</label>
    </ligand>
</feature>
<evidence type="ECO:0000256" key="8">
    <source>
        <dbReference type="ARBA" id="ARBA00022741"/>
    </source>
</evidence>
<feature type="binding site" evidence="14">
    <location>
        <position position="284"/>
    </location>
    <ligand>
        <name>Mg(2+)</name>
        <dbReference type="ChEBI" id="CHEBI:18420"/>
        <label>1</label>
    </ligand>
</feature>
<feature type="binding site" evidence="14">
    <location>
        <position position="298"/>
    </location>
    <ligand>
        <name>Mn(2+)</name>
        <dbReference type="ChEBI" id="CHEBI:29035"/>
        <label>2</label>
    </ligand>
</feature>
<feature type="binding site" evidence="14">
    <location>
        <position position="746"/>
    </location>
    <ligand>
        <name>ATP</name>
        <dbReference type="ChEBI" id="CHEBI:30616"/>
        <label>2</label>
    </ligand>
</feature>
<dbReference type="GO" id="GO:0004088">
    <property type="term" value="F:carbamoyl-phosphate synthase (glutamine-hydrolyzing) activity"/>
    <property type="evidence" value="ECO:0007669"/>
    <property type="project" value="UniProtKB-EC"/>
</dbReference>
<dbReference type="SMART" id="SM01096">
    <property type="entry name" value="CPSase_L_D3"/>
    <property type="match status" value="1"/>
</dbReference>
<feature type="binding site" evidence="14">
    <location>
        <position position="169"/>
    </location>
    <ligand>
        <name>ATP</name>
        <dbReference type="ChEBI" id="CHEBI:30616"/>
        <label>1</label>
    </ligand>
</feature>
<dbReference type="InterPro" id="IPR006275">
    <property type="entry name" value="CPSase_lsu"/>
</dbReference>
<dbReference type="Gene3D" id="3.40.50.1380">
    <property type="entry name" value="Methylglyoxal synthase-like domain"/>
    <property type="match status" value="1"/>
</dbReference>
<evidence type="ECO:0000256" key="12">
    <source>
        <dbReference type="ARBA" id="ARBA00023211"/>
    </source>
</evidence>
<keyword evidence="11 14" id="KW-0665">Pyrimidine biosynthesis</keyword>
<feature type="region of interest" description="Carboxyphosphate synthetic domain" evidence="14">
    <location>
        <begin position="1"/>
        <end position="401"/>
    </location>
</feature>
<proteinExistence type="inferred from homology"/>
<keyword evidence="10" id="KW-0460">Magnesium</keyword>
<sequence length="1066" mass="117865">MPKRTDIKRILVIGSGPIIIGQAAEFDYSGTQACQSLKEEGYEVILANSNPATIMTDHTFADEVYMEPLTLEFLKKIVRKEKPDAILPTLGGQTALNLAVELDNSGILEEYHVELLGTPLSAIEKAEDREKFRSLMNEMNQPVAESEIVSSVDAALKFAEKIGYPVIVRPAYTMGGTGGGMCYSEAELKETARTGIAASPVQQCLIEKNIAGFKEIEYEVMRDKKDQAIVVCNMENFDPVGIHTGDSIVVAPSQTLSDREYQMLRNASLDIIRALEIEGGCNVQLALDPDSFQYYVIEVNPRVSRSSALASKATGYPIAKLAAKIAIGLTLDEIKNPITGTTYACFEPALDYIVTKIPRWPFDKFAKGNRKLGTQMKATGEIMSIGRTLEESLLKGVRSLEGETEELYLKALVSLSTDQLIERMKHADDERIFVLAEALRRNMPLEEIHSYTGIDFFFLHKLLRIIRMENDVKEQGLQYETIHKVKQAGFSDIQIARLLSVDLDEVIQFRNSHNIRPVYKMVDTCAGEFVSETPYFYSSYEEENESIVTDKKKVLVIGSGPIRIGQGIEFDYATVHSVLALKEMGYEAIIMNNNPETVSTDFSVSDKLYFEPLTLEDVLHVIDLEKPEGVIVQFGGQTAINLVEGLHRFGVTILGTTMDAINQTEDRDLFEQLLNRLNIAKPGGESVTSEKEAVEAAAHIGYPVVVRPSYVLGGRAMEIVYSEDELLIYMEENVRVHNGHPILIDKYITGMEIEVDAITDGTDVVIPGIMEHIERAGVHSGDSMAVYPTQRLTKELEDQCIDATTKIARDLNMKGLINIQFVVMGDQAYVLEVNPRASRTVPFLSKITGVTMARLATKVILGESLASLGYRSGVAVKPDGVYVKVPVFSFEKLRSVDITLGPEMKSTGEVIGYDQTLEKALYKGMTASGLKIPTQGSVLLTVADKDKEEMVEIAKTFYQLGFQLFATEGTAHAIQEAHLPVEAVGKVGSEQRDVIDLIQSGAVQFVVNTLNKGQRARTDGFRIRREAVEHGIACLTSLDTAKTIVDVIDAMTFTARTIQTKEAVFQ</sequence>
<dbReference type="EMBL" id="CP095073">
    <property type="protein sequence ID" value="UOQ43112.1"/>
    <property type="molecule type" value="Genomic_DNA"/>
</dbReference>
<evidence type="ECO:0000256" key="1">
    <source>
        <dbReference type="ARBA" id="ARBA00005077"/>
    </source>
</evidence>
<dbReference type="PRINTS" id="PR00098">
    <property type="entry name" value="CPSASE"/>
</dbReference>
<feature type="binding site" evidence="14">
    <location>
        <position position="832"/>
    </location>
    <ligand>
        <name>Mn(2+)</name>
        <dbReference type="ChEBI" id="CHEBI:29035"/>
        <label>4</label>
    </ligand>
</feature>
<feature type="binding site" evidence="14">
    <location>
        <position position="832"/>
    </location>
    <ligand>
        <name>Mg(2+)</name>
        <dbReference type="ChEBI" id="CHEBI:18420"/>
        <label>3</label>
    </ligand>
</feature>
<dbReference type="CDD" id="cd01424">
    <property type="entry name" value="MGS_CPS_II"/>
    <property type="match status" value="1"/>
</dbReference>
<evidence type="ECO:0000256" key="13">
    <source>
        <dbReference type="ARBA" id="ARBA00047359"/>
    </source>
</evidence>
<feature type="binding site" evidence="14">
    <location>
        <position position="208"/>
    </location>
    <ligand>
        <name>ATP</name>
        <dbReference type="ChEBI" id="CHEBI:30616"/>
        <label>1</label>
    </ligand>
</feature>
<feature type="binding site" evidence="14">
    <location>
        <position position="834"/>
    </location>
    <ligand>
        <name>Mn(2+)</name>
        <dbReference type="ChEBI" id="CHEBI:29035"/>
        <label>4</label>
    </ligand>
</feature>
<dbReference type="NCBIfam" id="NF009455">
    <property type="entry name" value="PRK12815.1"/>
    <property type="match status" value="1"/>
</dbReference>
<dbReference type="InterPro" id="IPR005479">
    <property type="entry name" value="CPAse_ATP-bd"/>
</dbReference>
<keyword evidence="3 14" id="KW-0055">Arginine biosynthesis</keyword>
<dbReference type="PROSITE" id="PS51855">
    <property type="entry name" value="MGS"/>
    <property type="match status" value="1"/>
</dbReference>
<dbReference type="InterPro" id="IPR016185">
    <property type="entry name" value="PreATP-grasp_dom_sf"/>
</dbReference>
<name>A0ABY4EHZ7_9BACI</name>
<feature type="binding site" evidence="14">
    <location>
        <position position="777"/>
    </location>
    <ligand>
        <name>ATP</name>
        <dbReference type="ChEBI" id="CHEBI:30616"/>
        <label>2</label>
    </ligand>
</feature>
<dbReference type="InterPro" id="IPR005483">
    <property type="entry name" value="CPSase_dom"/>
</dbReference>
<comment type="caution">
    <text evidence="14">Lacks conserved residue(s) required for the propagation of feature annotation.</text>
</comment>
<dbReference type="PROSITE" id="PS00867">
    <property type="entry name" value="CPSASE_2"/>
    <property type="match status" value="2"/>
</dbReference>
<feature type="binding site" evidence="14">
    <location>
        <position position="176"/>
    </location>
    <ligand>
        <name>ATP</name>
        <dbReference type="ChEBI" id="CHEBI:30616"/>
        <label>1</label>
    </ligand>
</feature>
<dbReference type="EC" id="6.3.4.16" evidence="14"/>
<comment type="catalytic activity">
    <reaction evidence="14">
        <text>hydrogencarbonate + L-glutamine + 2 ATP + H2O = carbamoyl phosphate + L-glutamate + 2 ADP + phosphate + 2 H(+)</text>
        <dbReference type="Rhea" id="RHEA:18633"/>
        <dbReference type="ChEBI" id="CHEBI:15377"/>
        <dbReference type="ChEBI" id="CHEBI:15378"/>
        <dbReference type="ChEBI" id="CHEBI:17544"/>
        <dbReference type="ChEBI" id="CHEBI:29985"/>
        <dbReference type="ChEBI" id="CHEBI:30616"/>
        <dbReference type="ChEBI" id="CHEBI:43474"/>
        <dbReference type="ChEBI" id="CHEBI:58228"/>
        <dbReference type="ChEBI" id="CHEBI:58359"/>
        <dbReference type="ChEBI" id="CHEBI:456216"/>
        <dbReference type="EC" id="6.3.5.5"/>
    </reaction>
</comment>
<comment type="similarity">
    <text evidence="2 14">Belongs to the CarB family.</text>
</comment>
<keyword evidence="8 14" id="KW-0547">Nucleotide-binding</keyword>
<feature type="binding site" evidence="14">
    <location>
        <position position="752"/>
    </location>
    <ligand>
        <name>ATP</name>
        <dbReference type="ChEBI" id="CHEBI:30616"/>
        <label>2</label>
    </ligand>
</feature>
<feature type="binding site" evidence="14">
    <location>
        <position position="779"/>
    </location>
    <ligand>
        <name>ATP</name>
        <dbReference type="ChEBI" id="CHEBI:30616"/>
        <label>2</label>
    </ligand>
</feature>
<dbReference type="InterPro" id="IPR011607">
    <property type="entry name" value="MGS-like_dom"/>
</dbReference>
<dbReference type="HAMAP" id="MF_01210_B">
    <property type="entry name" value="CPSase_L_chain_B"/>
    <property type="match status" value="1"/>
</dbReference>
<accession>A0ABY4EHZ7</accession>
<feature type="binding site" evidence="14">
    <location>
        <position position="243"/>
    </location>
    <ligand>
        <name>ATP</name>
        <dbReference type="ChEBI" id="CHEBI:30616"/>
        <label>1</label>
    </ligand>
</feature>
<feature type="binding site" evidence="14">
    <location>
        <position position="284"/>
    </location>
    <ligand>
        <name>ATP</name>
        <dbReference type="ChEBI" id="CHEBI:30616"/>
        <label>1</label>
    </ligand>
</feature>
<comment type="catalytic activity">
    <reaction evidence="13 14">
        <text>hydrogencarbonate + NH4(+) + 2 ATP = carbamoyl phosphate + 2 ADP + phosphate + 2 H(+)</text>
        <dbReference type="Rhea" id="RHEA:18029"/>
        <dbReference type="ChEBI" id="CHEBI:15378"/>
        <dbReference type="ChEBI" id="CHEBI:17544"/>
        <dbReference type="ChEBI" id="CHEBI:28938"/>
        <dbReference type="ChEBI" id="CHEBI:30616"/>
        <dbReference type="ChEBI" id="CHEBI:43474"/>
        <dbReference type="ChEBI" id="CHEBI:58228"/>
        <dbReference type="ChEBI" id="CHEBI:456216"/>
        <dbReference type="EC" id="6.3.4.16"/>
    </reaction>
</comment>
<dbReference type="PANTHER" id="PTHR11405:SF53">
    <property type="entry name" value="CARBAMOYL-PHOSPHATE SYNTHASE [AMMONIA], MITOCHONDRIAL"/>
    <property type="match status" value="1"/>
</dbReference>
<evidence type="ECO:0000313" key="18">
    <source>
        <dbReference type="Proteomes" id="UP000831787"/>
    </source>
</evidence>
<evidence type="ECO:0000259" key="15">
    <source>
        <dbReference type="PROSITE" id="PS50975"/>
    </source>
</evidence>
<keyword evidence="5 14" id="KW-0028">Amino-acid biosynthesis</keyword>
<dbReference type="SUPFAM" id="SSF56059">
    <property type="entry name" value="Glutathione synthetase ATP-binding domain-like"/>
    <property type="match status" value="2"/>
</dbReference>
<feature type="binding site" evidence="14">
    <location>
        <position position="820"/>
    </location>
    <ligand>
        <name>Mg(2+)</name>
        <dbReference type="ChEBI" id="CHEBI:18420"/>
        <label>3</label>
    </ligand>
</feature>
<dbReference type="Pfam" id="PF25596">
    <property type="entry name" value="CPSase_L_D1"/>
    <property type="match status" value="2"/>
</dbReference>
<dbReference type="SUPFAM" id="SSF52335">
    <property type="entry name" value="Methylglyoxal synthase-like"/>
    <property type="match status" value="1"/>
</dbReference>
<evidence type="ECO:0000256" key="9">
    <source>
        <dbReference type="ARBA" id="ARBA00022840"/>
    </source>
</evidence>